<keyword evidence="5" id="KW-0411">Iron-sulfur</keyword>
<dbReference type="GO" id="GO:0046872">
    <property type="term" value="F:metal ion binding"/>
    <property type="evidence" value="ECO:0007669"/>
    <property type="project" value="UniProtKB-KW"/>
</dbReference>
<evidence type="ECO:0000256" key="3">
    <source>
        <dbReference type="ARBA" id="ARBA00023002"/>
    </source>
</evidence>
<dbReference type="Gene3D" id="3.50.50.60">
    <property type="entry name" value="FAD/NAD(P)-binding domain"/>
    <property type="match status" value="1"/>
</dbReference>
<dbReference type="AlphaFoldDB" id="A0AAN2C885"/>
<sequence>MREGAEMREYDVLVVGGGNAGCAAAIAAARTGARVMLVERYGFLGGTATASMVGPWMTFHSGDDRIVGGIAQEIVERLVARGGSPGHIRDASDYVPTITPFDPEMHKALLFEMMRESGVALLLHAWFLDAVMSGERVAGGRFATVGGTREIRAKRTIDATADAYVAASAGVPTQQGDARGRVQPASLMFRLSHVDRDALAQYVRRNPEQMRSSLKAHERTPEALTAVAGLYELWQAARERGDVSVPRELVSLFATPYDDEVTVNMTRVVDVDPLDPDDLTRAEIEARAQVMQLLAFFRRDVPGFANARIAATATQIGVRESRRIAGEYTLTADDVLHARAFPDAVARSAYPIDIHNPSSSGTTTHRPPAGGSYEIPYRCLVPLNVDDLLVAGRCISTTHEALASTRLTPTVMTLGQAAGTAAALSLHAGVGPRELDPERLRARLIADGVDLRRSSVTANVPVTVSSSKGSGERA</sequence>
<dbReference type="InterPro" id="IPR039650">
    <property type="entry name" value="HdrA-like"/>
</dbReference>
<keyword evidence="2" id="KW-0479">Metal-binding</keyword>
<dbReference type="KEGG" id="vab:WPS_03750"/>
<proteinExistence type="predicted"/>
<dbReference type="PANTHER" id="PTHR43498">
    <property type="entry name" value="FERREDOXIN:COB-COM HETERODISULFIDE REDUCTASE SUBUNIT A"/>
    <property type="match status" value="1"/>
</dbReference>
<gene>
    <name evidence="6" type="ORF">WPS_03750</name>
</gene>
<evidence type="ECO:0000256" key="4">
    <source>
        <dbReference type="ARBA" id="ARBA00023004"/>
    </source>
</evidence>
<evidence type="ECO:0008006" key="8">
    <source>
        <dbReference type="Google" id="ProtNLM"/>
    </source>
</evidence>
<dbReference type="EMBL" id="AP025523">
    <property type="protein sequence ID" value="BDE05099.1"/>
    <property type="molecule type" value="Genomic_DNA"/>
</dbReference>
<evidence type="ECO:0000256" key="5">
    <source>
        <dbReference type="ARBA" id="ARBA00023014"/>
    </source>
</evidence>
<protein>
    <recommendedName>
        <fullName evidence="8">FAD-dependent oxidoreductase</fullName>
    </recommendedName>
</protein>
<keyword evidence="7" id="KW-1185">Reference proteome</keyword>
<evidence type="ECO:0000313" key="6">
    <source>
        <dbReference type="EMBL" id="BDE05099.1"/>
    </source>
</evidence>
<dbReference type="SUPFAM" id="SSF51905">
    <property type="entry name" value="FAD/NAD(P)-binding domain"/>
    <property type="match status" value="1"/>
</dbReference>
<dbReference type="PANTHER" id="PTHR43498:SF1">
    <property type="entry name" value="COB--COM HETERODISULFIDE REDUCTASE IRON-SULFUR SUBUNIT A"/>
    <property type="match status" value="1"/>
</dbReference>
<evidence type="ECO:0000256" key="1">
    <source>
        <dbReference type="ARBA" id="ARBA00022485"/>
    </source>
</evidence>
<dbReference type="GO" id="GO:0051539">
    <property type="term" value="F:4 iron, 4 sulfur cluster binding"/>
    <property type="evidence" value="ECO:0007669"/>
    <property type="project" value="UniProtKB-KW"/>
</dbReference>
<keyword evidence="3" id="KW-0560">Oxidoreductase</keyword>
<accession>A0AAN2C885</accession>
<dbReference type="Pfam" id="PF12831">
    <property type="entry name" value="FAD_oxidored"/>
    <property type="match status" value="1"/>
</dbReference>
<keyword evidence="1" id="KW-0004">4Fe-4S</keyword>
<name>A0AAN2C885_UNVUL</name>
<dbReference type="Proteomes" id="UP001317532">
    <property type="component" value="Chromosome"/>
</dbReference>
<dbReference type="RefSeq" id="WP_317996164.1">
    <property type="nucleotide sequence ID" value="NZ_AP025523.1"/>
</dbReference>
<dbReference type="InterPro" id="IPR036188">
    <property type="entry name" value="FAD/NAD-bd_sf"/>
</dbReference>
<dbReference type="GO" id="GO:0016491">
    <property type="term" value="F:oxidoreductase activity"/>
    <property type="evidence" value="ECO:0007669"/>
    <property type="project" value="UniProtKB-KW"/>
</dbReference>
<evidence type="ECO:0000313" key="7">
    <source>
        <dbReference type="Proteomes" id="UP001317532"/>
    </source>
</evidence>
<organism evidence="6 7">
    <name type="scientific">Vulcanimicrobium alpinum</name>
    <dbReference type="NCBI Taxonomy" id="3016050"/>
    <lineage>
        <taxon>Bacteria</taxon>
        <taxon>Bacillati</taxon>
        <taxon>Vulcanimicrobiota</taxon>
        <taxon>Vulcanimicrobiia</taxon>
        <taxon>Vulcanimicrobiales</taxon>
        <taxon>Vulcanimicrobiaceae</taxon>
        <taxon>Vulcanimicrobium</taxon>
    </lineage>
</organism>
<evidence type="ECO:0000256" key="2">
    <source>
        <dbReference type="ARBA" id="ARBA00022723"/>
    </source>
</evidence>
<reference evidence="6 7" key="1">
    <citation type="journal article" date="2022" name="ISME Commun">
        <title>Vulcanimicrobium alpinus gen. nov. sp. nov., the first cultivated representative of the candidate phylum 'Eremiobacterota', is a metabolically versatile aerobic anoxygenic phototroph.</title>
        <authorList>
            <person name="Yabe S."/>
            <person name="Muto K."/>
            <person name="Abe K."/>
            <person name="Yokota A."/>
            <person name="Staudigel H."/>
            <person name="Tebo B.M."/>
        </authorList>
    </citation>
    <scope>NUCLEOTIDE SEQUENCE [LARGE SCALE GENOMIC DNA]</scope>
    <source>
        <strain evidence="6 7">WC8-2</strain>
    </source>
</reference>
<keyword evidence="4" id="KW-0408">Iron</keyword>